<dbReference type="Gene3D" id="1.10.1740.10">
    <property type="match status" value="1"/>
</dbReference>
<dbReference type="SUPFAM" id="SSF88946">
    <property type="entry name" value="Sigma2 domain of RNA polymerase sigma factors"/>
    <property type="match status" value="1"/>
</dbReference>
<dbReference type="InterPro" id="IPR036388">
    <property type="entry name" value="WH-like_DNA-bd_sf"/>
</dbReference>
<evidence type="ECO:0000256" key="1">
    <source>
        <dbReference type="ARBA" id="ARBA00010641"/>
    </source>
</evidence>
<accession>A0A8J3NDJ1</accession>
<evidence type="ECO:0000313" key="9">
    <source>
        <dbReference type="Proteomes" id="UP000612808"/>
    </source>
</evidence>
<dbReference type="CDD" id="cd06171">
    <property type="entry name" value="Sigma70_r4"/>
    <property type="match status" value="1"/>
</dbReference>
<keyword evidence="9" id="KW-1185">Reference proteome</keyword>
<dbReference type="InterPro" id="IPR013249">
    <property type="entry name" value="RNA_pol_sigma70_r4_t2"/>
</dbReference>
<dbReference type="GO" id="GO:0016987">
    <property type="term" value="F:sigma factor activity"/>
    <property type="evidence" value="ECO:0007669"/>
    <property type="project" value="UniProtKB-KW"/>
</dbReference>
<evidence type="ECO:0000256" key="4">
    <source>
        <dbReference type="ARBA" id="ARBA00023082"/>
    </source>
</evidence>
<proteinExistence type="inferred from homology"/>
<dbReference type="EMBL" id="BOMB01000012">
    <property type="protein sequence ID" value="GID11564.1"/>
    <property type="molecule type" value="Genomic_DNA"/>
</dbReference>
<dbReference type="InterPro" id="IPR032710">
    <property type="entry name" value="NTF2-like_dom_sf"/>
</dbReference>
<dbReference type="Gene3D" id="1.10.10.10">
    <property type="entry name" value="Winged helix-like DNA-binding domain superfamily/Winged helix DNA-binding domain"/>
    <property type="match status" value="1"/>
</dbReference>
<keyword evidence="3" id="KW-0805">Transcription regulation</keyword>
<dbReference type="NCBIfam" id="TIGR02960">
    <property type="entry name" value="SigX5"/>
    <property type="match status" value="1"/>
</dbReference>
<protein>
    <submittedName>
        <fullName evidence="8">DNA-directed RNA polymerase sigma-70 factor</fullName>
    </submittedName>
</protein>
<dbReference type="PANTHER" id="PTHR43133">
    <property type="entry name" value="RNA POLYMERASE ECF-TYPE SIGMA FACTO"/>
    <property type="match status" value="1"/>
</dbReference>
<evidence type="ECO:0000256" key="3">
    <source>
        <dbReference type="ARBA" id="ARBA00023015"/>
    </source>
</evidence>
<dbReference type="Pfam" id="PF08281">
    <property type="entry name" value="Sigma70_r4_2"/>
    <property type="match status" value="1"/>
</dbReference>
<dbReference type="InterPro" id="IPR007627">
    <property type="entry name" value="RNA_pol_sigma70_r2"/>
</dbReference>
<dbReference type="RefSeq" id="WP_203657541.1">
    <property type="nucleotide sequence ID" value="NZ_BAAAZM010000006.1"/>
</dbReference>
<dbReference type="Proteomes" id="UP000612808">
    <property type="component" value="Unassembled WGS sequence"/>
</dbReference>
<keyword evidence="8" id="KW-0240">DNA-directed RNA polymerase</keyword>
<dbReference type="NCBIfam" id="TIGR02937">
    <property type="entry name" value="sigma70-ECF"/>
    <property type="match status" value="1"/>
</dbReference>
<dbReference type="NCBIfam" id="NF006089">
    <property type="entry name" value="PRK08241.1"/>
    <property type="match status" value="1"/>
</dbReference>
<dbReference type="InterPro" id="IPR014305">
    <property type="entry name" value="RNA_pol_sigma-G_actinobac"/>
</dbReference>
<dbReference type="GO" id="GO:0006352">
    <property type="term" value="P:DNA-templated transcription initiation"/>
    <property type="evidence" value="ECO:0007669"/>
    <property type="project" value="InterPro"/>
</dbReference>
<comment type="caution">
    <text evidence="8">The sequence shown here is derived from an EMBL/GenBank/DDBJ whole genome shotgun (WGS) entry which is preliminary data.</text>
</comment>
<evidence type="ECO:0000256" key="5">
    <source>
        <dbReference type="ARBA" id="ARBA00023163"/>
    </source>
</evidence>
<dbReference type="InterPro" id="IPR013325">
    <property type="entry name" value="RNA_pol_sigma_r2"/>
</dbReference>
<gene>
    <name evidence="8" type="primary">rpoE_9</name>
    <name evidence="8" type="ORF">Aru02nite_24530</name>
</gene>
<dbReference type="GO" id="GO:0000428">
    <property type="term" value="C:DNA-directed RNA polymerase complex"/>
    <property type="evidence" value="ECO:0007669"/>
    <property type="project" value="UniProtKB-KW"/>
</dbReference>
<sequence length="325" mass="35005">MTSRRADDFATLTEPYRRELRAHCYRLLGSLDDAEDLVQETYLRAWRSYGTFEGRSSLRVWLYRIATNACLRALTQRSRRAVPSGLGAPQVDPDAAPAPVDGVAWLQPLPDALATPAEADPATVVANRDSLRLALVAACQLLPPRQRAVLLLREALSFPAAEVAAMLGTTVPAVKSLLQRARATLDAALPRHDEVLEPTEPRARELLAQYMAGFERADTVALERALRADAAIELVGTATWFAGRATCLRFLTTVVGTAGSWRMLPTLANGQPAAAAYRRDGDTYRAFGVGVLDATPGGIARITVFDGGADLVVRFGLPATLTPAS</sequence>
<keyword evidence="4" id="KW-0731">Sigma factor</keyword>
<reference evidence="8" key="1">
    <citation type="submission" date="2021-01" db="EMBL/GenBank/DDBJ databases">
        <title>Whole genome shotgun sequence of Actinocatenispora rupis NBRC 107355.</title>
        <authorList>
            <person name="Komaki H."/>
            <person name="Tamura T."/>
        </authorList>
    </citation>
    <scope>NUCLEOTIDE SEQUENCE</scope>
    <source>
        <strain evidence="8">NBRC 107355</strain>
    </source>
</reference>
<evidence type="ECO:0000313" key="8">
    <source>
        <dbReference type="EMBL" id="GID11564.1"/>
    </source>
</evidence>
<dbReference type="SUPFAM" id="SSF88659">
    <property type="entry name" value="Sigma3 and sigma4 domains of RNA polymerase sigma factors"/>
    <property type="match status" value="1"/>
</dbReference>
<comment type="similarity">
    <text evidence="1">Belongs to the sigma-70 factor family. ECF subfamily.</text>
</comment>
<dbReference type="InterPro" id="IPR014284">
    <property type="entry name" value="RNA_pol_sigma-70_dom"/>
</dbReference>
<organism evidence="8 9">
    <name type="scientific">Actinocatenispora rupis</name>
    <dbReference type="NCBI Taxonomy" id="519421"/>
    <lineage>
        <taxon>Bacteria</taxon>
        <taxon>Bacillati</taxon>
        <taxon>Actinomycetota</taxon>
        <taxon>Actinomycetes</taxon>
        <taxon>Micromonosporales</taxon>
        <taxon>Micromonosporaceae</taxon>
        <taxon>Actinocatenispora</taxon>
    </lineage>
</organism>
<dbReference type="Pfam" id="PF04542">
    <property type="entry name" value="Sigma70_r2"/>
    <property type="match status" value="1"/>
</dbReference>
<dbReference type="Gene3D" id="3.10.450.50">
    <property type="match status" value="1"/>
</dbReference>
<dbReference type="InterPro" id="IPR013324">
    <property type="entry name" value="RNA_pol_sigma_r3/r4-like"/>
</dbReference>
<evidence type="ECO:0000259" key="7">
    <source>
        <dbReference type="Pfam" id="PF08281"/>
    </source>
</evidence>
<feature type="domain" description="RNA polymerase sigma-70 region 2" evidence="6">
    <location>
        <begin position="14"/>
        <end position="80"/>
    </location>
</feature>
<dbReference type="PANTHER" id="PTHR43133:SF65">
    <property type="entry name" value="ECF RNA POLYMERASE SIGMA FACTOR SIGG"/>
    <property type="match status" value="1"/>
</dbReference>
<dbReference type="GO" id="GO:0003677">
    <property type="term" value="F:DNA binding"/>
    <property type="evidence" value="ECO:0007669"/>
    <property type="project" value="InterPro"/>
</dbReference>
<keyword evidence="5" id="KW-0804">Transcription</keyword>
<feature type="domain" description="RNA polymerase sigma factor 70 region 4 type 2" evidence="7">
    <location>
        <begin position="133"/>
        <end position="185"/>
    </location>
</feature>
<comment type="subunit">
    <text evidence="2">Interacts transiently with the RNA polymerase catalytic core formed by RpoA, RpoB, RpoC and RpoZ (2 alpha, 1 beta, 1 beta' and 1 omega subunit) to form the RNA polymerase holoenzyme that can initiate transcription.</text>
</comment>
<dbReference type="AlphaFoldDB" id="A0A8J3NDJ1"/>
<evidence type="ECO:0000256" key="2">
    <source>
        <dbReference type="ARBA" id="ARBA00011344"/>
    </source>
</evidence>
<dbReference type="SUPFAM" id="SSF54427">
    <property type="entry name" value="NTF2-like"/>
    <property type="match status" value="1"/>
</dbReference>
<name>A0A8J3NDJ1_9ACTN</name>
<evidence type="ECO:0000259" key="6">
    <source>
        <dbReference type="Pfam" id="PF04542"/>
    </source>
</evidence>
<dbReference type="InterPro" id="IPR039425">
    <property type="entry name" value="RNA_pol_sigma-70-like"/>
</dbReference>